<proteinExistence type="predicted"/>
<reference evidence="1 2" key="1">
    <citation type="submission" date="2018-03" db="EMBL/GenBank/DDBJ databases">
        <title>Genomic Encyclopedia of Archaeal and Bacterial Type Strains, Phase II (KMG-II): from individual species to whole genera.</title>
        <authorList>
            <person name="Goeker M."/>
        </authorList>
    </citation>
    <scope>NUCLEOTIDE SEQUENCE [LARGE SCALE GENOMIC DNA]</scope>
    <source>
        <strain evidence="1 2">DSM 27929</strain>
    </source>
</reference>
<dbReference type="AlphaFoldDB" id="A0A2T0WUQ4"/>
<dbReference type="Proteomes" id="UP000238157">
    <property type="component" value="Unassembled WGS sequence"/>
</dbReference>
<organism evidence="1 2">
    <name type="scientific">Mongoliibacter ruber</name>
    <dbReference type="NCBI Taxonomy" id="1750599"/>
    <lineage>
        <taxon>Bacteria</taxon>
        <taxon>Pseudomonadati</taxon>
        <taxon>Bacteroidota</taxon>
        <taxon>Cytophagia</taxon>
        <taxon>Cytophagales</taxon>
        <taxon>Cyclobacteriaceae</taxon>
        <taxon>Mongoliibacter</taxon>
    </lineage>
</organism>
<protein>
    <recommendedName>
        <fullName evidence="3">CHRD domain-containing protein</fullName>
    </recommendedName>
</protein>
<evidence type="ECO:0000313" key="2">
    <source>
        <dbReference type="Proteomes" id="UP000238157"/>
    </source>
</evidence>
<gene>
    <name evidence="1" type="ORF">CLW00_10191</name>
</gene>
<sequence>MKKLLYPFIISLFLISCNEDKGDPLYTGSEIEYMLHQSSDFDYSGKLIVRELTGGELELSIELDGTKSDDVYFFTAHLHFGAYDDVDAPIAHLLDPIDIRSLKSTTVLGVLSDQTTLTLEDFKTFDGHVKVHLADSGPDYETILVAGNVGLNDNSPVSFDREKMTICSPYF</sequence>
<name>A0A2T0WUQ4_9BACT</name>
<evidence type="ECO:0008006" key="3">
    <source>
        <dbReference type="Google" id="ProtNLM"/>
    </source>
</evidence>
<dbReference type="RefSeq" id="WP_106131687.1">
    <property type="nucleotide sequence ID" value="NZ_PVTR01000001.1"/>
</dbReference>
<dbReference type="OrthoDB" id="1451403at2"/>
<keyword evidence="2" id="KW-1185">Reference proteome</keyword>
<dbReference type="PROSITE" id="PS51257">
    <property type="entry name" value="PROKAR_LIPOPROTEIN"/>
    <property type="match status" value="1"/>
</dbReference>
<accession>A0A2T0WUQ4</accession>
<evidence type="ECO:0000313" key="1">
    <source>
        <dbReference type="EMBL" id="PRY90432.1"/>
    </source>
</evidence>
<dbReference type="EMBL" id="PVTR01000001">
    <property type="protein sequence ID" value="PRY90432.1"/>
    <property type="molecule type" value="Genomic_DNA"/>
</dbReference>
<comment type="caution">
    <text evidence="1">The sequence shown here is derived from an EMBL/GenBank/DDBJ whole genome shotgun (WGS) entry which is preliminary data.</text>
</comment>